<keyword evidence="4" id="KW-1185">Reference proteome</keyword>
<accession>A0A364JYE9</accession>
<dbReference type="GO" id="GO:0043164">
    <property type="term" value="P:Gram-negative-bacterium-type cell wall biogenesis"/>
    <property type="evidence" value="ECO:0007669"/>
    <property type="project" value="TreeGrafter"/>
</dbReference>
<proteinExistence type="predicted"/>
<keyword evidence="1" id="KW-1133">Transmembrane helix</keyword>
<feature type="domain" description="DUF218" evidence="2">
    <location>
        <begin position="85"/>
        <end position="215"/>
    </location>
</feature>
<evidence type="ECO:0000259" key="2">
    <source>
        <dbReference type="Pfam" id="PF02698"/>
    </source>
</evidence>
<protein>
    <submittedName>
        <fullName evidence="3">Uncharacterized SAM-binding protein YcdF (DUF218 family)</fullName>
    </submittedName>
</protein>
<evidence type="ECO:0000256" key="1">
    <source>
        <dbReference type="SAM" id="Phobius"/>
    </source>
</evidence>
<dbReference type="GO" id="GO:0005886">
    <property type="term" value="C:plasma membrane"/>
    <property type="evidence" value="ECO:0007669"/>
    <property type="project" value="TreeGrafter"/>
</dbReference>
<dbReference type="AlphaFoldDB" id="A0A364JYE9"/>
<dbReference type="InterPro" id="IPR014729">
    <property type="entry name" value="Rossmann-like_a/b/a_fold"/>
</dbReference>
<keyword evidence="1" id="KW-0812">Transmembrane</keyword>
<dbReference type="CDD" id="cd06259">
    <property type="entry name" value="YdcF-like"/>
    <property type="match status" value="1"/>
</dbReference>
<gene>
    <name evidence="3" type="ORF">C7374_10146</name>
</gene>
<feature type="transmembrane region" description="Helical" evidence="1">
    <location>
        <begin position="50"/>
        <end position="68"/>
    </location>
</feature>
<name>A0A364JYE9_9HYPH</name>
<evidence type="ECO:0000313" key="4">
    <source>
        <dbReference type="Proteomes" id="UP000249453"/>
    </source>
</evidence>
<dbReference type="GO" id="GO:0000270">
    <property type="term" value="P:peptidoglycan metabolic process"/>
    <property type="evidence" value="ECO:0007669"/>
    <property type="project" value="TreeGrafter"/>
</dbReference>
<dbReference type="PANTHER" id="PTHR30336">
    <property type="entry name" value="INNER MEMBRANE PROTEIN, PROBABLE PERMEASE"/>
    <property type="match status" value="1"/>
</dbReference>
<dbReference type="Proteomes" id="UP000249453">
    <property type="component" value="Unassembled WGS sequence"/>
</dbReference>
<dbReference type="Pfam" id="PF02698">
    <property type="entry name" value="DUF218"/>
    <property type="match status" value="1"/>
</dbReference>
<dbReference type="InterPro" id="IPR003848">
    <property type="entry name" value="DUF218"/>
</dbReference>
<evidence type="ECO:0000313" key="3">
    <source>
        <dbReference type="EMBL" id="RAK33723.1"/>
    </source>
</evidence>
<dbReference type="InterPro" id="IPR051599">
    <property type="entry name" value="Cell_Envelope_Assoc"/>
</dbReference>
<dbReference type="RefSeq" id="WP_245412544.1">
    <property type="nucleotide sequence ID" value="NZ_JBHEEY010000012.1"/>
</dbReference>
<dbReference type="PANTHER" id="PTHR30336:SF4">
    <property type="entry name" value="ENVELOPE BIOGENESIS FACTOR ELYC"/>
    <property type="match status" value="1"/>
</dbReference>
<sequence>MTGRQTSSALSIAAVVGLRRTSPTLSAAMLALLKFMWLAMKRVIRRLQPVSIFLFFAIIAFLVGFIVFSEKVSGLRPPVLETPVDAIVVLTGGQSRIQAAVELLKDRQGQRLLISGVNPATNKETLQRATQTEQGLFDCCVDLDRSALNTVGNAEESERWIRANGYQRVIVVTNNYHMPRSILEMSHRMKDVEFIPYPVVSGENRGHSWVAEGDALRVLFIEYTKYLGAVIRISWLQIVGNGR</sequence>
<dbReference type="EMBL" id="QLMK01000001">
    <property type="protein sequence ID" value="RAK33723.1"/>
    <property type="molecule type" value="Genomic_DNA"/>
</dbReference>
<reference evidence="3 4" key="1">
    <citation type="submission" date="2018-06" db="EMBL/GenBank/DDBJ databases">
        <title>Genomic Encyclopedia of Type Strains, Phase IV (KMG-IV): sequencing the most valuable type-strain genomes for metagenomic binning, comparative biology and taxonomic classification.</title>
        <authorList>
            <person name="Goeker M."/>
        </authorList>
    </citation>
    <scope>NUCLEOTIDE SEQUENCE [LARGE SCALE GENOMIC DNA]</scope>
    <source>
        <strain evidence="3 4">DSM 26720</strain>
    </source>
</reference>
<keyword evidence="1" id="KW-0472">Membrane</keyword>
<organism evidence="3 4">
    <name type="scientific">Falsochrobactrum ovis</name>
    <dbReference type="NCBI Taxonomy" id="1293442"/>
    <lineage>
        <taxon>Bacteria</taxon>
        <taxon>Pseudomonadati</taxon>
        <taxon>Pseudomonadota</taxon>
        <taxon>Alphaproteobacteria</taxon>
        <taxon>Hyphomicrobiales</taxon>
        <taxon>Brucellaceae</taxon>
        <taxon>Falsochrobactrum</taxon>
    </lineage>
</organism>
<comment type="caution">
    <text evidence="3">The sequence shown here is derived from an EMBL/GenBank/DDBJ whole genome shotgun (WGS) entry which is preliminary data.</text>
</comment>
<dbReference type="Gene3D" id="3.40.50.620">
    <property type="entry name" value="HUPs"/>
    <property type="match status" value="1"/>
</dbReference>